<dbReference type="Proteomes" id="UP000256541">
    <property type="component" value="Unassembled WGS sequence"/>
</dbReference>
<protein>
    <recommendedName>
        <fullName evidence="3">HTH luxR-type domain-containing protein</fullName>
    </recommendedName>
</protein>
<dbReference type="RefSeq" id="WP_116412216.1">
    <property type="nucleotide sequence ID" value="NZ_NBXB01000034.1"/>
</dbReference>
<evidence type="ECO:0000313" key="2">
    <source>
        <dbReference type="Proteomes" id="UP000256541"/>
    </source>
</evidence>
<name>A0A3E0VVN4_9MICO</name>
<gene>
    <name evidence="1" type="ORF">B7R22_13465</name>
</gene>
<reference evidence="1 2" key="1">
    <citation type="submission" date="2017-04" db="EMBL/GenBank/DDBJ databases">
        <title>Comparative genome analysis of Subtercola boreus.</title>
        <authorList>
            <person name="Cho Y.-J."/>
            <person name="Cho A."/>
            <person name="Kim O.-S."/>
            <person name="Lee J.-I."/>
        </authorList>
    </citation>
    <scope>NUCLEOTIDE SEQUENCE [LARGE SCALE GENOMIC DNA]</scope>
    <source>
        <strain evidence="1 2">P27479</strain>
    </source>
</reference>
<accession>A0A3E0VVN4</accession>
<evidence type="ECO:0008006" key="3">
    <source>
        <dbReference type="Google" id="ProtNLM"/>
    </source>
</evidence>
<proteinExistence type="predicted"/>
<comment type="caution">
    <text evidence="1">The sequence shown here is derived from an EMBL/GenBank/DDBJ whole genome shotgun (WGS) entry which is preliminary data.</text>
</comment>
<organism evidence="1 2">
    <name type="scientific">Subtercola boreus</name>
    <dbReference type="NCBI Taxonomy" id="120213"/>
    <lineage>
        <taxon>Bacteria</taxon>
        <taxon>Bacillati</taxon>
        <taxon>Actinomycetota</taxon>
        <taxon>Actinomycetes</taxon>
        <taxon>Micrococcales</taxon>
        <taxon>Microbacteriaceae</taxon>
        <taxon>Subtercola</taxon>
    </lineage>
</organism>
<dbReference type="AlphaFoldDB" id="A0A3E0VVN4"/>
<evidence type="ECO:0000313" key="1">
    <source>
        <dbReference type="EMBL" id="RFA13655.1"/>
    </source>
</evidence>
<dbReference type="OrthoDB" id="5932488at2"/>
<dbReference type="EMBL" id="NBXB01000034">
    <property type="protein sequence ID" value="RFA13655.1"/>
    <property type="molecule type" value="Genomic_DNA"/>
</dbReference>
<sequence length="320" mass="35404">MHDDTLLAIIYRGRPTTVRELAALSHMTEAEARAAVVDLRERGLLGGDRDELAYANPALWAAQAVAERSAALRRDSREALAALEQIVVDLPEMLRNWSVGETSSDPVPVITRHGRHASEDLWYDVVRRDGGTLNAVLPEVDRFLHPSPERAERFGRALAAKDAVRVIMPTWAADDQAALLRMQNYRAAGVEYRLLDAPSSWFWVDGDHLAVPFEWGESRPTSVLGIRNAALAGMATQYFDELWQRAEPTEPADKTWTPLLKLMRTGITLDTASRRVGINPRTGRRRIAAAMEHYGVSTLFALGVVWAADSSTANGTESVL</sequence>